<accession>A0ABW1QW16</accession>
<dbReference type="PROSITE" id="PS51257">
    <property type="entry name" value="PROKAR_LIPOPROTEIN"/>
    <property type="match status" value="1"/>
</dbReference>
<dbReference type="PANTHER" id="PTHR30024">
    <property type="entry name" value="ALIPHATIC SULFONATES-BINDING PROTEIN-RELATED"/>
    <property type="match status" value="1"/>
</dbReference>
<evidence type="ECO:0000256" key="4">
    <source>
        <dbReference type="SAM" id="SignalP"/>
    </source>
</evidence>
<proteinExistence type="inferred from homology"/>
<feature type="chain" id="PRO_5045221081" evidence="4">
    <location>
        <begin position="24"/>
        <end position="359"/>
    </location>
</feature>
<evidence type="ECO:0000256" key="1">
    <source>
        <dbReference type="ARBA" id="ARBA00004418"/>
    </source>
</evidence>
<evidence type="ECO:0000313" key="5">
    <source>
        <dbReference type="EMBL" id="MFC6152568.1"/>
    </source>
</evidence>
<evidence type="ECO:0000256" key="3">
    <source>
        <dbReference type="ARBA" id="ARBA00022729"/>
    </source>
</evidence>
<feature type="signal peptide" evidence="4">
    <location>
        <begin position="1"/>
        <end position="23"/>
    </location>
</feature>
<evidence type="ECO:0000313" key="6">
    <source>
        <dbReference type="Proteomes" id="UP001596098"/>
    </source>
</evidence>
<dbReference type="PANTHER" id="PTHR30024:SF47">
    <property type="entry name" value="TAURINE-BINDING PERIPLASMIC PROTEIN"/>
    <property type="match status" value="1"/>
</dbReference>
<gene>
    <name evidence="5" type="ORF">ACFPWU_02680</name>
</gene>
<comment type="caution">
    <text evidence="5">The sequence shown here is derived from an EMBL/GenBank/DDBJ whole genome shotgun (WGS) entry which is preliminary data.</text>
</comment>
<evidence type="ECO:0000256" key="2">
    <source>
        <dbReference type="ARBA" id="ARBA00010742"/>
    </source>
</evidence>
<keyword evidence="6" id="KW-1185">Reference proteome</keyword>
<comment type="similarity">
    <text evidence="2">Belongs to the bacterial solute-binding protein SsuA/TauA family.</text>
</comment>
<dbReference type="SUPFAM" id="SSF53850">
    <property type="entry name" value="Periplasmic binding protein-like II"/>
    <property type="match status" value="1"/>
</dbReference>
<reference evidence="6" key="1">
    <citation type="journal article" date="2019" name="Int. J. Syst. Evol. Microbiol.">
        <title>The Global Catalogue of Microorganisms (GCM) 10K type strain sequencing project: providing services to taxonomists for standard genome sequencing and annotation.</title>
        <authorList>
            <consortium name="The Broad Institute Genomics Platform"/>
            <consortium name="The Broad Institute Genome Sequencing Center for Infectious Disease"/>
            <person name="Wu L."/>
            <person name="Ma J."/>
        </authorList>
    </citation>
    <scope>NUCLEOTIDE SEQUENCE [LARGE SCALE GENOMIC DNA]</scope>
    <source>
        <strain evidence="6">DFY28</strain>
    </source>
</reference>
<comment type="subcellular location">
    <subcellularLocation>
        <location evidence="1">Periplasm</location>
    </subcellularLocation>
</comment>
<dbReference type="EMBL" id="JBHSQI010000002">
    <property type="protein sequence ID" value="MFC6152568.1"/>
    <property type="molecule type" value="Genomic_DNA"/>
</dbReference>
<dbReference type="RefSeq" id="WP_128219764.1">
    <property type="nucleotide sequence ID" value="NZ_CP034929.1"/>
</dbReference>
<keyword evidence="3 4" id="KW-0732">Signal</keyword>
<organism evidence="5 6">
    <name type="scientific">Nocardioides yefusunii</name>
    <dbReference type="NCBI Taxonomy" id="2500546"/>
    <lineage>
        <taxon>Bacteria</taxon>
        <taxon>Bacillati</taxon>
        <taxon>Actinomycetota</taxon>
        <taxon>Actinomycetes</taxon>
        <taxon>Propionibacteriales</taxon>
        <taxon>Nocardioidaceae</taxon>
        <taxon>Nocardioides</taxon>
    </lineage>
</organism>
<dbReference type="Pfam" id="PF13379">
    <property type="entry name" value="NMT1_2"/>
    <property type="match status" value="1"/>
</dbReference>
<protein>
    <submittedName>
        <fullName evidence="5">ABC transporter substrate-binding protein</fullName>
    </submittedName>
</protein>
<name>A0ABW1QW16_9ACTN</name>
<sequence length="359" mass="37118">MNTRVRRGASALALATLPLSLVACSSSDTDEKKDTTSGAVACPWEPDTSVTTKARIAWQAIPNADVVVKDQGLLEACLPNAEISWVQASSGGDVIKYYGAGEVDLGLMGSAPAARAASAPLNQDIDLQVVWIHDIIGDAESLIVKDGAASDIAGLQGKKIAVPFSSTAHYSLLQAIGDAGLDASDFDIINLEPEQMPAAWSTGDIDAAWVWDPAQSKLIADGGERILSSADTAEAGRPTFDVGTVSTEFLAANTAFVNAWAKVQDHAVSVIKDDPAKAAESVAVVLGITPEDAEKQFAGLKYLTASEQAGKDYLGGNFADDLFTTATFLATQPDGIKAVGTAEEYAAHVAAGPAAAVAE</sequence>
<dbReference type="Proteomes" id="UP001596098">
    <property type="component" value="Unassembled WGS sequence"/>
</dbReference>
<dbReference type="Gene3D" id="3.40.190.10">
    <property type="entry name" value="Periplasmic binding protein-like II"/>
    <property type="match status" value="2"/>
</dbReference>